<name>A0A2G9YD99_9BACT</name>
<dbReference type="Proteomes" id="UP000231480">
    <property type="component" value="Unassembled WGS sequence"/>
</dbReference>
<protein>
    <submittedName>
        <fullName evidence="1">Uncharacterized protein</fullName>
    </submittedName>
</protein>
<dbReference type="EMBL" id="PCRH01000024">
    <property type="protein sequence ID" value="PIP17216.1"/>
    <property type="molecule type" value="Genomic_DNA"/>
</dbReference>
<evidence type="ECO:0000313" key="1">
    <source>
        <dbReference type="EMBL" id="PIP17216.1"/>
    </source>
</evidence>
<organism evidence="1 2">
    <name type="scientific">Candidatus Portnoybacteria bacterium CG23_combo_of_CG06-09_8_20_14_all_37_13</name>
    <dbReference type="NCBI Taxonomy" id="1974819"/>
    <lineage>
        <taxon>Bacteria</taxon>
        <taxon>Candidatus Portnoyibacteriota</taxon>
    </lineage>
</organism>
<sequence>MKKQDKWKIIKRPGYSGKHRDALRRKYDEQYGKGNWRTAWIIQEKIFSREEILLLYEDAYYYFLKNNPEILQQLVKEARDVYDDAPSNVNSGLDYTKQETSRTHYQDIALRRCVLRFGLKFQGKKLIQIRDIKGKHPLSLILSPGRIPFHMPGLIKKPELTGWWQAGSIESFYQSNKVLQIRSGQ</sequence>
<comment type="caution">
    <text evidence="1">The sequence shown here is derived from an EMBL/GenBank/DDBJ whole genome shotgun (WGS) entry which is preliminary data.</text>
</comment>
<reference evidence="1 2" key="1">
    <citation type="submission" date="2017-09" db="EMBL/GenBank/DDBJ databases">
        <title>Depth-based differentiation of microbial function through sediment-hosted aquifers and enrichment of novel symbionts in the deep terrestrial subsurface.</title>
        <authorList>
            <person name="Probst A.J."/>
            <person name="Ladd B."/>
            <person name="Jarett J.K."/>
            <person name="Geller-Mcgrath D.E."/>
            <person name="Sieber C.M."/>
            <person name="Emerson J.B."/>
            <person name="Anantharaman K."/>
            <person name="Thomas B.C."/>
            <person name="Malmstrom R."/>
            <person name="Stieglmeier M."/>
            <person name="Klingl A."/>
            <person name="Woyke T."/>
            <person name="Ryan C.M."/>
            <person name="Banfield J.F."/>
        </authorList>
    </citation>
    <scope>NUCLEOTIDE SEQUENCE [LARGE SCALE GENOMIC DNA]</scope>
    <source>
        <strain evidence="1">CG23_combo_of_CG06-09_8_20_14_all_37_13</strain>
    </source>
</reference>
<evidence type="ECO:0000313" key="2">
    <source>
        <dbReference type="Proteomes" id="UP000231480"/>
    </source>
</evidence>
<gene>
    <name evidence="1" type="ORF">COX44_01095</name>
</gene>
<dbReference type="AlphaFoldDB" id="A0A2G9YD99"/>
<proteinExistence type="predicted"/>
<accession>A0A2G9YD99</accession>